<feature type="region of interest" description="Disordered" evidence="1">
    <location>
        <begin position="1"/>
        <end position="199"/>
    </location>
</feature>
<evidence type="ECO:0000313" key="2">
    <source>
        <dbReference type="EMBL" id="CAL8123408.1"/>
    </source>
</evidence>
<feature type="compositionally biased region" description="Basic and acidic residues" evidence="1">
    <location>
        <begin position="92"/>
        <end position="104"/>
    </location>
</feature>
<keyword evidence="3" id="KW-1185">Reference proteome</keyword>
<evidence type="ECO:0000313" key="3">
    <source>
        <dbReference type="Proteomes" id="UP001642540"/>
    </source>
</evidence>
<dbReference type="Proteomes" id="UP001642540">
    <property type="component" value="Unassembled WGS sequence"/>
</dbReference>
<feature type="compositionally biased region" description="Basic and acidic residues" evidence="1">
    <location>
        <begin position="69"/>
        <end position="79"/>
    </location>
</feature>
<accession>A0ABP1R909</accession>
<dbReference type="EMBL" id="CAXLJM020000068">
    <property type="protein sequence ID" value="CAL8123408.1"/>
    <property type="molecule type" value="Genomic_DNA"/>
</dbReference>
<name>A0ABP1R909_9HEXA</name>
<feature type="compositionally biased region" description="Polar residues" evidence="1">
    <location>
        <begin position="158"/>
        <end position="181"/>
    </location>
</feature>
<sequence length="208" mass="23209">MAKTTKAKINDKTLDVLQKTKKQSKGTTSSKKTEEVTSRSSRSRSRSMSRTPARPPPAKTKKVAKKKERSPDSNSERDYMVIVPQKKKPGRKAAEEKAPKEPKATKPRAPRKPKVDKPEPKRVGKEPTSKPRKPRASTPTKQRVRQTPTRQSKRLSIVYNSNPSNSMDTLDSPKGSNHILNSSSKDVDSESISSTSSRRGWFSNCVIV</sequence>
<reference evidence="2 3" key="1">
    <citation type="submission" date="2024-08" db="EMBL/GenBank/DDBJ databases">
        <authorList>
            <person name="Cucini C."/>
            <person name="Frati F."/>
        </authorList>
    </citation>
    <scope>NUCLEOTIDE SEQUENCE [LARGE SCALE GENOMIC DNA]</scope>
</reference>
<organism evidence="2 3">
    <name type="scientific">Orchesella dallaii</name>
    <dbReference type="NCBI Taxonomy" id="48710"/>
    <lineage>
        <taxon>Eukaryota</taxon>
        <taxon>Metazoa</taxon>
        <taxon>Ecdysozoa</taxon>
        <taxon>Arthropoda</taxon>
        <taxon>Hexapoda</taxon>
        <taxon>Collembola</taxon>
        <taxon>Entomobryomorpha</taxon>
        <taxon>Entomobryoidea</taxon>
        <taxon>Orchesellidae</taxon>
        <taxon>Orchesellinae</taxon>
        <taxon>Orchesella</taxon>
    </lineage>
</organism>
<evidence type="ECO:0000256" key="1">
    <source>
        <dbReference type="SAM" id="MobiDB-lite"/>
    </source>
</evidence>
<feature type="compositionally biased region" description="Basic residues" evidence="1">
    <location>
        <begin position="59"/>
        <end position="68"/>
    </location>
</feature>
<comment type="caution">
    <text evidence="2">The sequence shown here is derived from an EMBL/GenBank/DDBJ whole genome shotgun (WGS) entry which is preliminary data.</text>
</comment>
<feature type="compositionally biased region" description="Basic and acidic residues" evidence="1">
    <location>
        <begin position="113"/>
        <end position="129"/>
    </location>
</feature>
<proteinExistence type="predicted"/>
<protein>
    <submittedName>
        <fullName evidence="2">Uncharacterized protein</fullName>
    </submittedName>
</protein>
<gene>
    <name evidence="2" type="ORF">ODALV1_LOCUS20191</name>
</gene>
<feature type="compositionally biased region" description="Polar residues" evidence="1">
    <location>
        <begin position="137"/>
        <end position="150"/>
    </location>
</feature>